<gene>
    <name evidence="1" type="ORF">N805_09840</name>
</gene>
<reference evidence="1 2" key="1">
    <citation type="submission" date="2015-02" db="EMBL/GenBank/DDBJ databases">
        <title>Complete Genome Sequencing of Pseudomonas putida S13.1.2.</title>
        <authorList>
            <person name="Chong T.M."/>
            <person name="Chan K.G."/>
            <person name="Dessaux Y."/>
        </authorList>
    </citation>
    <scope>NUCLEOTIDE SEQUENCE [LARGE SCALE GENOMIC DNA]</scope>
    <source>
        <strain evidence="1 2">S13.1.2</strain>
    </source>
</reference>
<protein>
    <submittedName>
        <fullName evidence="1">Uncharacterized protein</fullName>
    </submittedName>
</protein>
<accession>A0AAU8S3B7</accession>
<dbReference type="Proteomes" id="UP000033260">
    <property type="component" value="Chromosome"/>
</dbReference>
<dbReference type="EMBL" id="CP010979">
    <property type="protein sequence ID" value="AJQ47505.1"/>
    <property type="molecule type" value="Genomic_DNA"/>
</dbReference>
<evidence type="ECO:0000313" key="1">
    <source>
        <dbReference type="EMBL" id="AJQ47505.1"/>
    </source>
</evidence>
<organism evidence="1 2">
    <name type="scientific">Pseudomonas putida S13.1.2</name>
    <dbReference type="NCBI Taxonomy" id="1384061"/>
    <lineage>
        <taxon>Bacteria</taxon>
        <taxon>Pseudomonadati</taxon>
        <taxon>Pseudomonadota</taxon>
        <taxon>Gammaproteobacteria</taxon>
        <taxon>Pseudomonadales</taxon>
        <taxon>Pseudomonadaceae</taxon>
        <taxon>Pseudomonas</taxon>
    </lineage>
</organism>
<sequence>MSGPKVVRIVTREEIIAICEGHLQRLERAVDRWQTQATRLGELSEQERSASQERHARLRALLAEDRLAELQKAVPVEIEHLRRDLEEREERAITRAAERRQRDRRVRENAEALLGALQANSESVDQALLESLSQMACGASREDAERLLAEGFAQLSNADEEPTLSDTQRALAQQLKVDEPEVSLREWIAAREPDATRDVRLLRIDRHIMELQLLQDAERAAPFLLALERAETEIDAKRRNLLLDSLVLDLAASTRNFRRRRECLEQLQDLASEAKTYAGIEHATLLDQVSACTTDTDLSVTTGLIEQCKTLIASHLQDQAALSRREAVLGGLASLGYEVREGMATAWAETGKVVLRKAATPGYGVEVGGKADNGRLQVRAIALSSDRDKARDRDIETIWCSEFQRLQALLKDKGSELLIERALSVGEVPLKETNVSEAGVETIAGQQKTLQK</sequence>
<evidence type="ECO:0000313" key="2">
    <source>
        <dbReference type="Proteomes" id="UP000033260"/>
    </source>
</evidence>
<name>A0AAU8S3B7_PSEPU</name>
<dbReference type="RefSeq" id="WP_019471143.1">
    <property type="nucleotide sequence ID" value="NZ_CP010979.1"/>
</dbReference>
<proteinExistence type="predicted"/>
<dbReference type="AlphaFoldDB" id="A0AAU8S3B7"/>